<sequence>MCFFVYLLQATDNSTYIGATVDLEHRLRQHNKEIKGGAVATSRKVSMGHVWKRVCHIQGFPTWQAALQFEWAWKFYSRKLPSKLFPLDRRKQALDTLISLERPTSKALAYSEWTVPLKIVWE</sequence>
<protein>
    <recommendedName>
        <fullName evidence="1">GIY-YIG domain-containing protein</fullName>
    </recommendedName>
</protein>
<dbReference type="EMBL" id="MN740360">
    <property type="protein sequence ID" value="QHU02584.1"/>
    <property type="molecule type" value="Genomic_DNA"/>
</dbReference>
<dbReference type="Pfam" id="PF01541">
    <property type="entry name" value="GIY-YIG"/>
    <property type="match status" value="1"/>
</dbReference>
<name>A0A6C0JFZ9_9ZZZZ</name>
<organism evidence="2">
    <name type="scientific">viral metagenome</name>
    <dbReference type="NCBI Taxonomy" id="1070528"/>
    <lineage>
        <taxon>unclassified sequences</taxon>
        <taxon>metagenomes</taxon>
        <taxon>organismal metagenomes</taxon>
    </lineage>
</organism>
<dbReference type="PANTHER" id="PTHR20208:SF13">
    <property type="entry name" value="STRUCTURE-SPECIFIC ENDONUCLEASE SUBUNIT SLX1"/>
    <property type="match status" value="1"/>
</dbReference>
<evidence type="ECO:0000313" key="2">
    <source>
        <dbReference type="EMBL" id="QHU02584.1"/>
    </source>
</evidence>
<dbReference type="PANTHER" id="PTHR20208">
    <property type="entry name" value="STRUCTURE-SPECIFIC ENDONUCLEASE SUBUNIT SLX1"/>
    <property type="match status" value="1"/>
</dbReference>
<dbReference type="Gene3D" id="3.40.1440.10">
    <property type="entry name" value="GIY-YIG endonuclease"/>
    <property type="match status" value="1"/>
</dbReference>
<proteinExistence type="predicted"/>
<dbReference type="InterPro" id="IPR035901">
    <property type="entry name" value="GIY-YIG_endonuc_sf"/>
</dbReference>
<dbReference type="InterPro" id="IPR000305">
    <property type="entry name" value="GIY-YIG_endonuc"/>
</dbReference>
<dbReference type="PROSITE" id="PS50164">
    <property type="entry name" value="GIY_YIG"/>
    <property type="match status" value="1"/>
</dbReference>
<reference evidence="2" key="1">
    <citation type="journal article" date="2020" name="Nature">
        <title>Giant virus diversity and host interactions through global metagenomics.</title>
        <authorList>
            <person name="Schulz F."/>
            <person name="Roux S."/>
            <person name="Paez-Espino D."/>
            <person name="Jungbluth S."/>
            <person name="Walsh D.A."/>
            <person name="Denef V.J."/>
            <person name="McMahon K.D."/>
            <person name="Konstantinidis K.T."/>
            <person name="Eloe-Fadrosh E.A."/>
            <person name="Kyrpides N.C."/>
            <person name="Woyke T."/>
        </authorList>
    </citation>
    <scope>NUCLEOTIDE SEQUENCE</scope>
    <source>
        <strain evidence="2">GVMAG-M-3300025880-76</strain>
    </source>
</reference>
<dbReference type="AlphaFoldDB" id="A0A6C0JFZ9"/>
<evidence type="ECO:0000259" key="1">
    <source>
        <dbReference type="PROSITE" id="PS50164"/>
    </source>
</evidence>
<dbReference type="SUPFAM" id="SSF82771">
    <property type="entry name" value="GIY-YIG endonuclease"/>
    <property type="match status" value="1"/>
</dbReference>
<feature type="domain" description="GIY-YIG" evidence="1">
    <location>
        <begin position="1"/>
        <end position="83"/>
    </location>
</feature>
<accession>A0A6C0JFZ9</accession>
<dbReference type="InterPro" id="IPR050381">
    <property type="entry name" value="SLX1_endonuclease"/>
</dbReference>